<sequence>MFKRALSTALLLATITASAPPSALAARTNGATYDLVCIWNDTDSTVNFSYRGNADSEWQDVALEPGDWKGIYWNDTRSFHAVTVEYDSDTSDDVDWDQDDIYPIDARTTNCEKSGSDYRFSPLFGDYISLSED</sequence>
<proteinExistence type="predicted"/>
<dbReference type="EMBL" id="JBHRZG010000010">
    <property type="protein sequence ID" value="MFC3833368.1"/>
    <property type="molecule type" value="Genomic_DNA"/>
</dbReference>
<dbReference type="Proteomes" id="UP001595803">
    <property type="component" value="Unassembled WGS sequence"/>
</dbReference>
<evidence type="ECO:0000256" key="1">
    <source>
        <dbReference type="SAM" id="SignalP"/>
    </source>
</evidence>
<feature type="signal peptide" evidence="1">
    <location>
        <begin position="1"/>
        <end position="25"/>
    </location>
</feature>
<accession>A0ABV7ZAP9</accession>
<dbReference type="RefSeq" id="WP_322472766.1">
    <property type="nucleotide sequence ID" value="NZ_JBHRZG010000010.1"/>
</dbReference>
<keyword evidence="3" id="KW-1185">Reference proteome</keyword>
<evidence type="ECO:0008006" key="4">
    <source>
        <dbReference type="Google" id="ProtNLM"/>
    </source>
</evidence>
<name>A0ABV7ZAP9_9DEIO</name>
<reference evidence="3" key="1">
    <citation type="journal article" date="2019" name="Int. J. Syst. Evol. Microbiol.">
        <title>The Global Catalogue of Microorganisms (GCM) 10K type strain sequencing project: providing services to taxonomists for standard genome sequencing and annotation.</title>
        <authorList>
            <consortium name="The Broad Institute Genomics Platform"/>
            <consortium name="The Broad Institute Genome Sequencing Center for Infectious Disease"/>
            <person name="Wu L."/>
            <person name="Ma J."/>
        </authorList>
    </citation>
    <scope>NUCLEOTIDE SEQUENCE [LARGE SCALE GENOMIC DNA]</scope>
    <source>
        <strain evidence="3">CCTCC AB 2017081</strain>
    </source>
</reference>
<evidence type="ECO:0000313" key="3">
    <source>
        <dbReference type="Proteomes" id="UP001595803"/>
    </source>
</evidence>
<evidence type="ECO:0000313" key="2">
    <source>
        <dbReference type="EMBL" id="MFC3833368.1"/>
    </source>
</evidence>
<keyword evidence="1" id="KW-0732">Signal</keyword>
<organism evidence="2 3">
    <name type="scientific">Deinococcus rufus</name>
    <dbReference type="NCBI Taxonomy" id="2136097"/>
    <lineage>
        <taxon>Bacteria</taxon>
        <taxon>Thermotogati</taxon>
        <taxon>Deinococcota</taxon>
        <taxon>Deinococci</taxon>
        <taxon>Deinococcales</taxon>
        <taxon>Deinococcaceae</taxon>
        <taxon>Deinococcus</taxon>
    </lineage>
</organism>
<comment type="caution">
    <text evidence="2">The sequence shown here is derived from an EMBL/GenBank/DDBJ whole genome shotgun (WGS) entry which is preliminary data.</text>
</comment>
<feature type="chain" id="PRO_5045062122" description="Pullulanase" evidence="1">
    <location>
        <begin position="26"/>
        <end position="133"/>
    </location>
</feature>
<gene>
    <name evidence="2" type="ORF">ACFOSB_10905</name>
</gene>
<protein>
    <recommendedName>
        <fullName evidence="4">Pullulanase</fullName>
    </recommendedName>
</protein>